<evidence type="ECO:0000313" key="3">
    <source>
        <dbReference type="Proteomes" id="UP000004367"/>
    </source>
</evidence>
<dbReference type="eggNOG" id="ENOG5033M0Y">
    <property type="taxonomic scope" value="Bacteria"/>
</dbReference>
<dbReference type="AlphaFoldDB" id="H5UUX5"/>
<comment type="caution">
    <text evidence="2">The sequence shown here is derived from an EMBL/GenBank/DDBJ whole genome shotgun (WGS) entry which is preliminary data.</text>
</comment>
<keyword evidence="3" id="KW-1185">Reference proteome</keyword>
<dbReference type="OrthoDB" id="4564594at2"/>
<feature type="region of interest" description="Disordered" evidence="1">
    <location>
        <begin position="61"/>
        <end position="82"/>
    </location>
</feature>
<organism evidence="2 3">
    <name type="scientific">Mobilicoccus pelagius NBRC 104925</name>
    <dbReference type="NCBI Taxonomy" id="1089455"/>
    <lineage>
        <taxon>Bacteria</taxon>
        <taxon>Bacillati</taxon>
        <taxon>Actinomycetota</taxon>
        <taxon>Actinomycetes</taxon>
        <taxon>Micrococcales</taxon>
        <taxon>Dermatophilaceae</taxon>
        <taxon>Mobilicoccus</taxon>
    </lineage>
</organism>
<reference evidence="2 3" key="1">
    <citation type="submission" date="2012-02" db="EMBL/GenBank/DDBJ databases">
        <title>Whole genome shotgun sequence of Mobilicoccus pelagius NBRC 104925.</title>
        <authorList>
            <person name="Yoshida Y."/>
            <person name="Hosoyama A."/>
            <person name="Tsuchikane K."/>
            <person name="Katsumata H."/>
            <person name="Yamazaki S."/>
            <person name="Fujita N."/>
        </authorList>
    </citation>
    <scope>NUCLEOTIDE SEQUENCE [LARGE SCALE GENOMIC DNA]</scope>
    <source>
        <strain evidence="2 3">NBRC 104925</strain>
    </source>
</reference>
<dbReference type="InterPro" id="IPR019239">
    <property type="entry name" value="VapB_antitoxin"/>
</dbReference>
<name>H5UUX5_9MICO</name>
<sequence>MTMTSVDLDPELIARAREVTGERTNGAVIDLALRRLVASRQKGTMIEAIAELDGLAEGLAAPVVTPPSTRPTTSSTTRSGRG</sequence>
<evidence type="ECO:0000256" key="1">
    <source>
        <dbReference type="SAM" id="MobiDB-lite"/>
    </source>
</evidence>
<feature type="compositionally biased region" description="Low complexity" evidence="1">
    <location>
        <begin position="70"/>
        <end position="82"/>
    </location>
</feature>
<dbReference type="Proteomes" id="UP000004367">
    <property type="component" value="Unassembled WGS sequence"/>
</dbReference>
<dbReference type="STRING" id="1089455.MOPEL_130_01400"/>
<dbReference type="RefSeq" id="WP_009483376.1">
    <property type="nucleotide sequence ID" value="NZ_BAFE01000089.1"/>
</dbReference>
<dbReference type="Pfam" id="PF09957">
    <property type="entry name" value="VapB_antitoxin"/>
    <property type="match status" value="1"/>
</dbReference>
<protein>
    <recommendedName>
        <fullName evidence="4">Antitoxin</fullName>
    </recommendedName>
</protein>
<proteinExistence type="predicted"/>
<evidence type="ECO:0000313" key="2">
    <source>
        <dbReference type="EMBL" id="GAB49533.1"/>
    </source>
</evidence>
<evidence type="ECO:0008006" key="4">
    <source>
        <dbReference type="Google" id="ProtNLM"/>
    </source>
</evidence>
<dbReference type="EMBL" id="BAFE01000089">
    <property type="protein sequence ID" value="GAB49533.1"/>
    <property type="molecule type" value="Genomic_DNA"/>
</dbReference>
<accession>H5UUX5</accession>
<gene>
    <name evidence="2" type="ORF">MOPEL_130_01400</name>
</gene>